<evidence type="ECO:0000256" key="3">
    <source>
        <dbReference type="ARBA" id="ARBA00022801"/>
    </source>
</evidence>
<dbReference type="FunFam" id="3.40.140.20:FF:000001">
    <property type="entry name" value="Bifunctional purine biosynthesis protein PurH"/>
    <property type="match status" value="1"/>
</dbReference>
<dbReference type="SUPFAM" id="SSF53927">
    <property type="entry name" value="Cytidine deaminase-like"/>
    <property type="match status" value="1"/>
</dbReference>
<protein>
    <submittedName>
        <fullName evidence="5">AICARFT/IMPCHase bienzyme domain protein</fullName>
    </submittedName>
</protein>
<dbReference type="Gene3D" id="3.40.140.20">
    <property type="match status" value="1"/>
</dbReference>
<dbReference type="PANTHER" id="PTHR11692:SF0">
    <property type="entry name" value="BIFUNCTIONAL PURINE BIOSYNTHESIS PROTEIN ATIC"/>
    <property type="match status" value="1"/>
</dbReference>
<keyword evidence="2" id="KW-0658">Purine biosynthesis</keyword>
<evidence type="ECO:0000313" key="5">
    <source>
        <dbReference type="EMBL" id="EMY12148.1"/>
    </source>
</evidence>
<dbReference type="Pfam" id="PF01808">
    <property type="entry name" value="AICARFT_IMPCHas"/>
    <property type="match status" value="1"/>
</dbReference>
<dbReference type="GO" id="GO:0003937">
    <property type="term" value="F:IMP cyclohydrolase activity"/>
    <property type="evidence" value="ECO:0007669"/>
    <property type="project" value="InterPro"/>
</dbReference>
<organism evidence="5 6">
    <name type="scientific">Leptospira weilii str. Ecochallenge</name>
    <dbReference type="NCBI Taxonomy" id="1049986"/>
    <lineage>
        <taxon>Bacteria</taxon>
        <taxon>Pseudomonadati</taxon>
        <taxon>Spirochaetota</taxon>
        <taxon>Spirochaetia</taxon>
        <taxon>Leptospirales</taxon>
        <taxon>Leptospiraceae</taxon>
        <taxon>Leptospira</taxon>
    </lineage>
</organism>
<evidence type="ECO:0000256" key="4">
    <source>
        <dbReference type="ARBA" id="ARBA00023268"/>
    </source>
</evidence>
<dbReference type="InterPro" id="IPR016193">
    <property type="entry name" value="Cytidine_deaminase-like"/>
</dbReference>
<evidence type="ECO:0000313" key="6">
    <source>
        <dbReference type="Proteomes" id="UP000012249"/>
    </source>
</evidence>
<keyword evidence="3" id="KW-0378">Hydrolase</keyword>
<dbReference type="EMBL" id="AHMI02000316">
    <property type="protein sequence ID" value="EMY12148.1"/>
    <property type="molecule type" value="Genomic_DNA"/>
</dbReference>
<accession>N1TV49</accession>
<comment type="caution">
    <text evidence="5">The sequence shown here is derived from an EMBL/GenBank/DDBJ whole genome shotgun (WGS) entry which is preliminary data.</text>
</comment>
<dbReference type="InterPro" id="IPR002695">
    <property type="entry name" value="PurH-like"/>
</dbReference>
<dbReference type="GO" id="GO:0005829">
    <property type="term" value="C:cytosol"/>
    <property type="evidence" value="ECO:0007669"/>
    <property type="project" value="TreeGrafter"/>
</dbReference>
<sequence length="112" mass="11943">MFAWSCVRFIKSNAIVYTEENATLGIGAGQMSRVDSVQLGANKALNVGLSVVGSYVASDAFFPFRDGIDALAKAGAKAIIQPGGSVRDPEVIQAADEHGLIMVFTGMRHFRH</sequence>
<dbReference type="AlphaFoldDB" id="N1TV49"/>
<evidence type="ECO:0000256" key="1">
    <source>
        <dbReference type="ARBA" id="ARBA00022679"/>
    </source>
</evidence>
<keyword evidence="1" id="KW-0808">Transferase</keyword>
<proteinExistence type="predicted"/>
<gene>
    <name evidence="5" type="ORF">LEP1GSC043_3121</name>
</gene>
<reference evidence="5 6" key="1">
    <citation type="submission" date="2013-02" db="EMBL/GenBank/DDBJ databases">
        <authorList>
            <person name="Harkins D.M."/>
            <person name="Durkin A.S."/>
            <person name="Brinkac L.M."/>
            <person name="Haft D.H."/>
            <person name="Selengut J.D."/>
            <person name="Sanka R."/>
            <person name="DePew J."/>
            <person name="Purushe J."/>
            <person name="Haake D.A."/>
            <person name="Matsunaga J."/>
            <person name="Vinetz J.M."/>
            <person name="Sutton G.G."/>
            <person name="Nierman W.C."/>
            <person name="Fouts D.E."/>
        </authorList>
    </citation>
    <scope>NUCLEOTIDE SEQUENCE [LARGE SCALE GENOMIC DNA]</scope>
    <source>
        <strain evidence="5 6">Ecochallenge</strain>
    </source>
</reference>
<keyword evidence="4" id="KW-0511">Multifunctional enzyme</keyword>
<dbReference type="GO" id="GO:0004643">
    <property type="term" value="F:phosphoribosylaminoimidazolecarboxamide formyltransferase activity"/>
    <property type="evidence" value="ECO:0007669"/>
    <property type="project" value="InterPro"/>
</dbReference>
<name>N1TV49_9LEPT</name>
<evidence type="ECO:0000256" key="2">
    <source>
        <dbReference type="ARBA" id="ARBA00022755"/>
    </source>
</evidence>
<dbReference type="InterPro" id="IPR024051">
    <property type="entry name" value="AICAR_Tfase_dup_dom_sf"/>
</dbReference>
<dbReference type="Proteomes" id="UP000012249">
    <property type="component" value="Unassembled WGS sequence"/>
</dbReference>
<dbReference type="PANTHER" id="PTHR11692">
    <property type="entry name" value="BIFUNCTIONAL PURINE BIOSYNTHESIS PROTEIN PURH"/>
    <property type="match status" value="1"/>
</dbReference>
<dbReference type="GO" id="GO:0006189">
    <property type="term" value="P:'de novo' IMP biosynthetic process"/>
    <property type="evidence" value="ECO:0007669"/>
    <property type="project" value="TreeGrafter"/>
</dbReference>